<keyword evidence="3" id="KW-1185">Reference proteome</keyword>
<dbReference type="EMBL" id="BAAAUX010000034">
    <property type="protein sequence ID" value="GAA2818500.1"/>
    <property type="molecule type" value="Genomic_DNA"/>
</dbReference>
<keyword evidence="1" id="KW-0472">Membrane</keyword>
<evidence type="ECO:0000313" key="3">
    <source>
        <dbReference type="Proteomes" id="UP001500979"/>
    </source>
</evidence>
<proteinExistence type="predicted"/>
<evidence type="ECO:0000256" key="1">
    <source>
        <dbReference type="SAM" id="Phobius"/>
    </source>
</evidence>
<feature type="transmembrane region" description="Helical" evidence="1">
    <location>
        <begin position="40"/>
        <end position="60"/>
    </location>
</feature>
<name>A0ABN3VP90_9PSEU</name>
<keyword evidence="1" id="KW-1133">Transmembrane helix</keyword>
<gene>
    <name evidence="2" type="ORF">GCM10010470_62290</name>
</gene>
<evidence type="ECO:0000313" key="2">
    <source>
        <dbReference type="EMBL" id="GAA2818500.1"/>
    </source>
</evidence>
<keyword evidence="1" id="KW-0812">Transmembrane</keyword>
<organism evidence="2 3">
    <name type="scientific">Saccharopolyspora taberi</name>
    <dbReference type="NCBI Taxonomy" id="60895"/>
    <lineage>
        <taxon>Bacteria</taxon>
        <taxon>Bacillati</taxon>
        <taxon>Actinomycetota</taxon>
        <taxon>Actinomycetes</taxon>
        <taxon>Pseudonocardiales</taxon>
        <taxon>Pseudonocardiaceae</taxon>
        <taxon>Saccharopolyspora</taxon>
    </lineage>
</organism>
<comment type="caution">
    <text evidence="2">The sequence shown here is derived from an EMBL/GenBank/DDBJ whole genome shotgun (WGS) entry which is preliminary data.</text>
</comment>
<dbReference type="Proteomes" id="UP001500979">
    <property type="component" value="Unassembled WGS sequence"/>
</dbReference>
<evidence type="ECO:0008006" key="4">
    <source>
        <dbReference type="Google" id="ProtNLM"/>
    </source>
</evidence>
<feature type="transmembrane region" description="Helical" evidence="1">
    <location>
        <begin position="12"/>
        <end position="33"/>
    </location>
</feature>
<accession>A0ABN3VP90</accession>
<protein>
    <recommendedName>
        <fullName evidence="4">DUF3093 domain-containing protein</fullName>
    </recommendedName>
</protein>
<reference evidence="2 3" key="1">
    <citation type="journal article" date="2019" name="Int. J. Syst. Evol. Microbiol.">
        <title>The Global Catalogue of Microorganisms (GCM) 10K type strain sequencing project: providing services to taxonomists for standard genome sequencing and annotation.</title>
        <authorList>
            <consortium name="The Broad Institute Genomics Platform"/>
            <consortium name="The Broad Institute Genome Sequencing Center for Infectious Disease"/>
            <person name="Wu L."/>
            <person name="Ma J."/>
        </authorList>
    </citation>
    <scope>NUCLEOTIDE SEQUENCE [LARGE SCALE GENOMIC DNA]</scope>
    <source>
        <strain evidence="2 3">JCM 9383</strain>
    </source>
</reference>
<dbReference type="RefSeq" id="WP_344685876.1">
    <property type="nucleotide sequence ID" value="NZ_BAAAUX010000034.1"/>
</dbReference>
<sequence length="149" mass="15701">MAEPVLYSEPGASWWPVLWGPAFALLGIGVELLTPGPKHLVSWALVAGALAVAATVWVYGRRKVCAVRLTPSTLSVGRESLEVERIGTATDVGAPVGARVLGGGWTAPKGCGEVPLRLTDDKVVLAWARDPEALAAALRRLLREDPTGE</sequence>